<protein>
    <recommendedName>
        <fullName evidence="7">DUF4148 domain-containing protein</fullName>
    </recommendedName>
</protein>
<dbReference type="PROSITE" id="PS51257">
    <property type="entry name" value="PROKAR_LIPOPROTEIN"/>
    <property type="match status" value="1"/>
</dbReference>
<dbReference type="EMBL" id="JAXABJ010000003">
    <property type="protein sequence ID" value="MDX7147678.1"/>
    <property type="molecule type" value="Genomic_DNA"/>
</dbReference>
<evidence type="ECO:0000313" key="4">
    <source>
        <dbReference type="EMBL" id="MDX7147678.1"/>
    </source>
</evidence>
<comment type="caution">
    <text evidence="1">The sequence shown here is derived from an EMBL/GenBank/DDBJ whole genome shotgun (WGS) entry which is preliminary data.</text>
</comment>
<dbReference type="Proteomes" id="UP001207430">
    <property type="component" value="Unassembled WGS sequence"/>
</dbReference>
<dbReference type="Proteomes" id="UP001269984">
    <property type="component" value="Unassembled WGS sequence"/>
</dbReference>
<reference evidence="2" key="2">
    <citation type="submission" date="2022-07" db="EMBL/GenBank/DDBJ databases">
        <title>Genome Sequence of Citrobacter portucalensis from Edible Snails.</title>
        <authorList>
            <person name="Okafor A.C."/>
            <person name="Ogbo F.C."/>
            <person name="Ruppitsch W."/>
            <person name="Allerberger F."/>
        </authorList>
    </citation>
    <scope>NUCLEOTIDE SEQUENCE</scope>
    <source>
        <strain evidence="2">Igbk 7</strain>
    </source>
</reference>
<gene>
    <name evidence="1" type="ORF">D3H66_02125</name>
    <name evidence="2" type="ORF">NLN86_16185</name>
    <name evidence="3" type="ORF">RYZ90_01075</name>
    <name evidence="4" type="ORF">SJ265_07770</name>
</gene>
<evidence type="ECO:0000313" key="3">
    <source>
        <dbReference type="EMBL" id="MDW2632445.1"/>
    </source>
</evidence>
<name>A0A5B0TBK9_9ENTR</name>
<evidence type="ECO:0000313" key="5">
    <source>
        <dbReference type="Proteomes" id="UP000323297"/>
    </source>
</evidence>
<dbReference type="EMBL" id="VTZD01000003">
    <property type="protein sequence ID" value="KAA1146534.1"/>
    <property type="molecule type" value="Genomic_DNA"/>
</dbReference>
<evidence type="ECO:0000313" key="1">
    <source>
        <dbReference type="EMBL" id="KAA1146534.1"/>
    </source>
</evidence>
<dbReference type="EMBL" id="JANDBG010000014">
    <property type="protein sequence ID" value="MCX9003184.1"/>
    <property type="molecule type" value="Genomic_DNA"/>
</dbReference>
<organism evidence="1 5">
    <name type="scientific">Citrobacter portucalensis</name>
    <dbReference type="NCBI Taxonomy" id="1639133"/>
    <lineage>
        <taxon>Bacteria</taxon>
        <taxon>Pseudomonadati</taxon>
        <taxon>Pseudomonadota</taxon>
        <taxon>Gammaproteobacteria</taxon>
        <taxon>Enterobacterales</taxon>
        <taxon>Enterobacteriaceae</taxon>
        <taxon>Citrobacter</taxon>
        <taxon>Citrobacter freundii complex</taxon>
    </lineage>
</organism>
<dbReference type="AlphaFoldDB" id="A0A5B0TBK9"/>
<reference evidence="3 6" key="3">
    <citation type="submission" date="2023-10" db="EMBL/GenBank/DDBJ databases">
        <title>Fecal carriage and genetic characteristics of carbapenem-resistant Enterobacterales among healthy adults from four provinces of China.</title>
        <authorList>
            <person name="Li Y."/>
            <person name="Zhang R."/>
        </authorList>
    </citation>
    <scope>NUCLEOTIDE SEQUENCE [LARGE SCALE GENOMIC DNA]</scope>
    <source>
        <strain evidence="3 6">HN-71</strain>
    </source>
</reference>
<proteinExistence type="predicted"/>
<dbReference type="RefSeq" id="WP_020996405.1">
    <property type="nucleotide sequence ID" value="NZ_CABDXB010000001.1"/>
</dbReference>
<evidence type="ECO:0008006" key="7">
    <source>
        <dbReference type="Google" id="ProtNLM"/>
    </source>
</evidence>
<dbReference type="GeneID" id="86976508"/>
<reference evidence="4" key="4">
    <citation type="submission" date="2023-11" db="EMBL/GenBank/DDBJ databases">
        <title>Detection of rare carbapenemases in Enterobacterales - comparison of two colorimetric and two CIM-based carbapenemase assays.</title>
        <authorList>
            <person name="Schaffarczyk L."/>
            <person name="Noster J."/>
            <person name="Stelzer Y."/>
            <person name="Sattler J."/>
            <person name="Gatermann S."/>
            <person name="Hamprecht A."/>
        </authorList>
    </citation>
    <scope>NUCLEOTIDE SEQUENCE</scope>
    <source>
        <strain evidence="4">CIM-Carb-133</strain>
    </source>
</reference>
<dbReference type="Proteomes" id="UP001271725">
    <property type="component" value="Unassembled WGS sequence"/>
</dbReference>
<dbReference type="Proteomes" id="UP000323297">
    <property type="component" value="Unassembled WGS sequence"/>
</dbReference>
<dbReference type="EMBL" id="JAWPAZ010000001">
    <property type="protein sequence ID" value="MDW2632445.1"/>
    <property type="molecule type" value="Genomic_DNA"/>
</dbReference>
<sequence>MKIGVLIAVLVMSGCADSTIVQSSVTPFTPHVSRSNAEIIARYKEARESGFSHGSAYQYARGDKTYTSDQLEVIGLNEMLNEPLLV</sequence>
<accession>A0A5B0TBK9</accession>
<reference evidence="1 5" key="1">
    <citation type="submission" date="2019-08" db="EMBL/GenBank/DDBJ databases">
        <title>Draft genome sequence of Citrobacter portucalensis strain isolated from green turtle.</title>
        <authorList>
            <person name="Fernandes M.R."/>
            <person name="Sellera F.P."/>
            <person name="Goldeberg D.W."/>
            <person name="Costa D.C."/>
            <person name="Lincopan N."/>
        </authorList>
    </citation>
    <scope>NUCLEOTIDE SEQUENCE [LARGE SCALE GENOMIC DNA]</scope>
    <source>
        <strain evidence="1 5">TV06</strain>
    </source>
</reference>
<evidence type="ECO:0000313" key="2">
    <source>
        <dbReference type="EMBL" id="MCX9003184.1"/>
    </source>
</evidence>
<evidence type="ECO:0000313" key="6">
    <source>
        <dbReference type="Proteomes" id="UP001269984"/>
    </source>
</evidence>